<feature type="domain" description="Transposase IS204/IS1001/IS1096/IS1165 DDE" evidence="1">
    <location>
        <begin position="171"/>
        <end position="436"/>
    </location>
</feature>
<dbReference type="KEGG" id="pej:FYC62_04835"/>
<dbReference type="PANTHER" id="PTHR33498:SF1">
    <property type="entry name" value="TRANSPOSASE FOR INSERTION SEQUENCE ELEMENT IS1557"/>
    <property type="match status" value="1"/>
</dbReference>
<dbReference type="InterPro" id="IPR002560">
    <property type="entry name" value="Transposase_DDE"/>
</dbReference>
<name>A0A5C0VJ98_9SPHI</name>
<organism evidence="2 3">
    <name type="scientific">Pedobacter aquae</name>
    <dbReference type="NCBI Taxonomy" id="2605747"/>
    <lineage>
        <taxon>Bacteria</taxon>
        <taxon>Pseudomonadati</taxon>
        <taxon>Bacteroidota</taxon>
        <taxon>Sphingobacteriia</taxon>
        <taxon>Sphingobacteriales</taxon>
        <taxon>Sphingobacteriaceae</taxon>
        <taxon>Pedobacter</taxon>
    </lineage>
</organism>
<reference evidence="2 3" key="1">
    <citation type="submission" date="2019-08" db="EMBL/GenBank/DDBJ databases">
        <title>Pedobacter sp. nov., isolated from Han river, South Korea.</title>
        <authorList>
            <person name="Lee D.-H."/>
            <person name="Kim Y.-S."/>
            <person name="Hwang E.-M."/>
            <person name="Le Tran T.C."/>
            <person name="Cha C.-J."/>
        </authorList>
    </citation>
    <scope>NUCLEOTIDE SEQUENCE [LARGE SCALE GENOMIC DNA]</scope>
    <source>
        <strain evidence="2 3">CJ43</strain>
    </source>
</reference>
<proteinExistence type="predicted"/>
<protein>
    <submittedName>
        <fullName evidence="2">Transposase</fullName>
    </submittedName>
</protein>
<keyword evidence="3" id="KW-1185">Reference proteome</keyword>
<accession>A0A5C0VJ98</accession>
<evidence type="ECO:0000313" key="2">
    <source>
        <dbReference type="EMBL" id="QEK51074.1"/>
    </source>
</evidence>
<gene>
    <name evidence="2" type="ORF">FYC62_04835</name>
</gene>
<dbReference type="PANTHER" id="PTHR33498">
    <property type="entry name" value="TRANSPOSASE FOR INSERTION SEQUENCE ELEMENT IS1557"/>
    <property type="match status" value="1"/>
</dbReference>
<sequence length="442" mass="51773">MNVLDSTLLSLILPEGLSEYFELDKVETVSDSYYIYLKERNIQPKEFTAQKLISKGFFEEISVRDFPLRGKPCFLKLKRRKWMIVETGEIVFRDWNLVAEGTKMTQEFAFFLRDYLDSSPISCKTLGRFFGVEGKRLQEQYVSHLSDFMSWDQAEHAQDWLLFPDNLGEYLSIDETSLSQGELYTIVTNKAAKGKKGALVAIVKGTESETVIKVLCRIKEWARKKVKEVTLDLAPTMAKIVRRSFPKAKLVSDRFHVQQLASEAVQEIRIKHRWDAIEQENKEMDLAKEIKKPWIPELLENGDTLKQLLARSRYLLFKKEVNWTSSQNHRAELLFKRYPDLQKAYEISQELSSIFSRSKDRRIAFKKLAIWYNKIEKLGYKPFNTIARTIQNNYETILNYFDNRSTNASAESFNAKIKAFRSQFRGVRNVKFFLFRLAKIYA</sequence>
<evidence type="ECO:0000313" key="3">
    <source>
        <dbReference type="Proteomes" id="UP000323653"/>
    </source>
</evidence>
<dbReference type="Proteomes" id="UP000323653">
    <property type="component" value="Chromosome"/>
</dbReference>
<dbReference type="Pfam" id="PF01610">
    <property type="entry name" value="DDE_Tnp_ISL3"/>
    <property type="match status" value="1"/>
</dbReference>
<dbReference type="AlphaFoldDB" id="A0A5C0VJ98"/>
<dbReference type="EMBL" id="CP043329">
    <property type="protein sequence ID" value="QEK51074.1"/>
    <property type="molecule type" value="Genomic_DNA"/>
</dbReference>
<dbReference type="InterPro" id="IPR047951">
    <property type="entry name" value="Transpos_ISL3"/>
</dbReference>
<evidence type="ECO:0000259" key="1">
    <source>
        <dbReference type="Pfam" id="PF01610"/>
    </source>
</evidence>